<protein>
    <recommendedName>
        <fullName evidence="1">Transposase IS66 central domain-containing protein</fullName>
    </recommendedName>
</protein>
<proteinExistence type="predicted"/>
<keyword evidence="3" id="KW-1185">Reference proteome</keyword>
<gene>
    <name evidence="2" type="ORF">EPA93_14980</name>
</gene>
<feature type="domain" description="Transposase IS66 central" evidence="1">
    <location>
        <begin position="10"/>
        <end position="80"/>
    </location>
</feature>
<accession>A0A4P6JPC6</accession>
<sequence length="155" mass="17469">MGPCLLHQAAHHYEVHRCREREGLEAIGIAPAFRGTSVHDGLGSYQSYNFTQALCNVHHLRELTFIEEECKQPWAKQMKDDCCQDQGFSDCVMTFHVIGRVGFGIARTQCAIALRMEFTMLLKMPRMARIRVPAIPSRMALSTGVPDMMVGTIRS</sequence>
<dbReference type="Proteomes" id="UP000290365">
    <property type="component" value="Chromosome"/>
</dbReference>
<name>A0A4P6JPC6_KTERU</name>
<dbReference type="Pfam" id="PF03050">
    <property type="entry name" value="DDE_Tnp_IS66"/>
    <property type="match status" value="1"/>
</dbReference>
<dbReference type="EMBL" id="CP035758">
    <property type="protein sequence ID" value="QBD77228.1"/>
    <property type="molecule type" value="Genomic_DNA"/>
</dbReference>
<organism evidence="2 3">
    <name type="scientific">Ktedonosporobacter rubrisoli</name>
    <dbReference type="NCBI Taxonomy" id="2509675"/>
    <lineage>
        <taxon>Bacteria</taxon>
        <taxon>Bacillati</taxon>
        <taxon>Chloroflexota</taxon>
        <taxon>Ktedonobacteria</taxon>
        <taxon>Ktedonobacterales</taxon>
        <taxon>Ktedonosporobacteraceae</taxon>
        <taxon>Ktedonosporobacter</taxon>
    </lineage>
</organism>
<dbReference type="AlphaFoldDB" id="A0A4P6JPC6"/>
<evidence type="ECO:0000259" key="1">
    <source>
        <dbReference type="Pfam" id="PF03050"/>
    </source>
</evidence>
<dbReference type="InterPro" id="IPR004291">
    <property type="entry name" value="Transposase_IS66_central"/>
</dbReference>
<evidence type="ECO:0000313" key="3">
    <source>
        <dbReference type="Proteomes" id="UP000290365"/>
    </source>
</evidence>
<evidence type="ECO:0000313" key="2">
    <source>
        <dbReference type="EMBL" id="QBD77228.1"/>
    </source>
</evidence>
<dbReference type="OrthoDB" id="151215at2"/>
<reference evidence="2 3" key="1">
    <citation type="submission" date="2019-01" db="EMBL/GenBank/DDBJ databases">
        <title>Ktedonosporobacter rubrisoli SCAWS-G2.</title>
        <authorList>
            <person name="Huang Y."/>
            <person name="Yan B."/>
        </authorList>
    </citation>
    <scope>NUCLEOTIDE SEQUENCE [LARGE SCALE GENOMIC DNA]</scope>
    <source>
        <strain evidence="2 3">SCAWS-G2</strain>
    </source>
</reference>
<dbReference type="KEGG" id="kbs:EPA93_14980"/>